<dbReference type="OrthoDB" id="69600at2"/>
<comment type="caution">
    <text evidence="2">The sequence shown here is derived from an EMBL/GenBank/DDBJ whole genome shotgun (WGS) entry which is preliminary data.</text>
</comment>
<feature type="transmembrane region" description="Helical" evidence="1">
    <location>
        <begin position="69"/>
        <end position="90"/>
    </location>
</feature>
<name>A0A5J5HUC7_9BACI</name>
<dbReference type="InterPro" id="IPR018729">
    <property type="entry name" value="DUF2269_transmembrane"/>
</dbReference>
<feature type="transmembrane region" description="Helical" evidence="1">
    <location>
        <begin position="20"/>
        <end position="48"/>
    </location>
</feature>
<keyword evidence="1" id="KW-0812">Transmembrane</keyword>
<dbReference type="AlphaFoldDB" id="A0A5J5HUC7"/>
<feature type="transmembrane region" description="Helical" evidence="1">
    <location>
        <begin position="96"/>
        <end position="116"/>
    </location>
</feature>
<evidence type="ECO:0000313" key="3">
    <source>
        <dbReference type="Proteomes" id="UP000326671"/>
    </source>
</evidence>
<organism evidence="2 3">
    <name type="scientific">Niallia endozanthoxylica</name>
    <dbReference type="NCBI Taxonomy" id="2036016"/>
    <lineage>
        <taxon>Bacteria</taxon>
        <taxon>Bacillati</taxon>
        <taxon>Bacillota</taxon>
        <taxon>Bacilli</taxon>
        <taxon>Bacillales</taxon>
        <taxon>Bacillaceae</taxon>
        <taxon>Niallia</taxon>
    </lineage>
</organism>
<accession>A0A5J5HUC7</accession>
<proteinExistence type="predicted"/>
<keyword evidence="1" id="KW-0472">Membrane</keyword>
<protein>
    <submittedName>
        <fullName evidence="2">DUF2269 family protein</fullName>
    </submittedName>
</protein>
<keyword evidence="3" id="KW-1185">Reference proteome</keyword>
<dbReference type="EMBL" id="VYKL01000018">
    <property type="protein sequence ID" value="KAA9023967.1"/>
    <property type="molecule type" value="Genomic_DNA"/>
</dbReference>
<gene>
    <name evidence="2" type="ORF">F4V44_12605</name>
</gene>
<evidence type="ECO:0000313" key="2">
    <source>
        <dbReference type="EMBL" id="KAA9023967.1"/>
    </source>
</evidence>
<dbReference type="Proteomes" id="UP000326671">
    <property type="component" value="Unassembled WGS sequence"/>
</dbReference>
<evidence type="ECO:0000256" key="1">
    <source>
        <dbReference type="SAM" id="Phobius"/>
    </source>
</evidence>
<feature type="transmembrane region" description="Helical" evidence="1">
    <location>
        <begin position="149"/>
        <end position="166"/>
    </location>
</feature>
<reference evidence="2 3" key="1">
    <citation type="submission" date="2019-09" db="EMBL/GenBank/DDBJ databases">
        <title>Whole genome sequences of isolates from the Mars Exploration Rovers.</title>
        <authorList>
            <person name="Seuylemezian A."/>
            <person name="Vaishampayan P."/>
        </authorList>
    </citation>
    <scope>NUCLEOTIDE SEQUENCE [LARGE SCALE GENOMIC DNA]</scope>
    <source>
        <strain evidence="2 3">MER_TA_151</strain>
    </source>
</reference>
<sequence>MISISLRAYINVFTIGGVVHLFYSILVLIHVLAAIIGIGVTFAFPVISNMAKNLSQLKHTLGLLKKLELYPKIGGGILIVTGLIMGFITPAYFKEIWFVGSIVLYIIIELLIYVVIGSKMKKVVPVVMSSDGEEIPEEYMAVSKSTAPIHMLATLLAIIIIILMSAKPF</sequence>
<dbReference type="Pfam" id="PF10027">
    <property type="entry name" value="DUF2269"/>
    <property type="match status" value="1"/>
</dbReference>
<keyword evidence="1" id="KW-1133">Transmembrane helix</keyword>